<dbReference type="PROSITE" id="PS00080">
    <property type="entry name" value="MULTICOPPER_OXIDASE2"/>
    <property type="match status" value="1"/>
</dbReference>
<dbReference type="InterPro" id="IPR001117">
    <property type="entry name" value="Cu-oxidase_2nd"/>
</dbReference>
<dbReference type="InterPro" id="IPR011707">
    <property type="entry name" value="Cu-oxidase-like_N"/>
</dbReference>
<dbReference type="Gene3D" id="2.60.40.420">
    <property type="entry name" value="Cupredoxins - blue copper proteins"/>
    <property type="match status" value="3"/>
</dbReference>
<protein>
    <submittedName>
        <fullName evidence="7">Multicopper oxidase</fullName>
    </submittedName>
</protein>
<dbReference type="CDD" id="cd13896">
    <property type="entry name" value="CuRO_3_CopA"/>
    <property type="match status" value="1"/>
</dbReference>
<proteinExistence type="predicted"/>
<evidence type="ECO:0000259" key="5">
    <source>
        <dbReference type="Pfam" id="PF07731"/>
    </source>
</evidence>
<reference evidence="7 8" key="1">
    <citation type="submission" date="2012-11" db="EMBL/GenBank/DDBJ databases">
        <title>Whole genome sequence of Acidocella aminolytica 101 = DSM 11237.</title>
        <authorList>
            <person name="Azuma Y."/>
            <person name="Higashiura N."/>
            <person name="Hirakawa H."/>
            <person name="Matsushita K."/>
        </authorList>
    </citation>
    <scope>NUCLEOTIDE SEQUENCE [LARGE SCALE GENOMIC DNA]</scope>
    <source>
        <strain evidence="8">101 / DSM 11237</strain>
    </source>
</reference>
<evidence type="ECO:0000313" key="8">
    <source>
        <dbReference type="Proteomes" id="UP000032668"/>
    </source>
</evidence>
<dbReference type="PROSITE" id="PS00079">
    <property type="entry name" value="MULTICOPPER_OXIDASE1"/>
    <property type="match status" value="1"/>
</dbReference>
<dbReference type="InterPro" id="IPR008972">
    <property type="entry name" value="Cupredoxin"/>
</dbReference>
<evidence type="ECO:0000313" key="7">
    <source>
        <dbReference type="EMBL" id="GAN79837.1"/>
    </source>
</evidence>
<keyword evidence="1" id="KW-0479">Metal-binding</keyword>
<comment type="caution">
    <text evidence="7">The sequence shown here is derived from an EMBL/GenBank/DDBJ whole genome shotgun (WGS) entry which is preliminary data.</text>
</comment>
<feature type="domain" description="Plastocyanin-like" evidence="6">
    <location>
        <begin position="18"/>
        <end position="97"/>
    </location>
</feature>
<dbReference type="EMBL" id="BANC01000031">
    <property type="protein sequence ID" value="GAN79837.1"/>
    <property type="molecule type" value="Genomic_DNA"/>
</dbReference>
<dbReference type="STRING" id="1120923.SAMN02746095_02621"/>
<dbReference type="GO" id="GO:0016491">
    <property type="term" value="F:oxidoreductase activity"/>
    <property type="evidence" value="ECO:0007669"/>
    <property type="project" value="UniProtKB-KW"/>
</dbReference>
<dbReference type="InterPro" id="IPR045087">
    <property type="entry name" value="Cu-oxidase_fam"/>
</dbReference>
<keyword evidence="8" id="KW-1185">Reference proteome</keyword>
<dbReference type="SUPFAM" id="SSF49503">
    <property type="entry name" value="Cupredoxins"/>
    <property type="match status" value="3"/>
</dbReference>
<dbReference type="Pfam" id="PF07731">
    <property type="entry name" value="Cu-oxidase_2"/>
    <property type="match status" value="1"/>
</dbReference>
<accession>A0A0D6PDV0</accession>
<feature type="domain" description="Plastocyanin-like" evidence="4">
    <location>
        <begin position="167"/>
        <end position="257"/>
    </location>
</feature>
<dbReference type="AlphaFoldDB" id="A0A0D6PDV0"/>
<feature type="region of interest" description="Disordered" evidence="3">
    <location>
        <begin position="128"/>
        <end position="156"/>
    </location>
</feature>
<sequence>MFAIMGSDGQHGAVLAPGERFAVNLNNSCGEPTIIHWHGQTPPVAQDGVALTGFEKLIANGAEQGYDFTPRPGTHWMHSHHGLQEQRLMAAPLVVRTVADAKLDAQDVTVMLHDFTFRDPNEILSGLRGKIGGNMSGTGTSSGSTTSGSMSGMAMSSGGPDLNDVDFDAYLANDRTLGDPEIVRTEANGRVRLRLINGATSTAFWIDLGELQGQVIAVDGDPVHPVAVRRFPMAEAQRVDVLLRLPTAGGAFPILAQREGDRQLTGIILASPKAAVRKISDLTMINAKPVDLSLEARLSALFPLAPRQPDRVHRVRLTGNMASYVWGIDEHEWPNYRPLSAVTDERVAFDIVNETAMAHPMHLHGHHFQVVALNGISVAGAIRDTVLVPARGSVRIVFDASNPGRWLFHCHNLYHMAAGMMTELRYI</sequence>
<dbReference type="Pfam" id="PF00394">
    <property type="entry name" value="Cu-oxidase"/>
    <property type="match status" value="1"/>
</dbReference>
<dbReference type="InterPro" id="IPR034279">
    <property type="entry name" value="CuRO_3_CopA"/>
</dbReference>
<evidence type="ECO:0000256" key="3">
    <source>
        <dbReference type="SAM" id="MobiDB-lite"/>
    </source>
</evidence>
<feature type="domain" description="Plastocyanin-like" evidence="5">
    <location>
        <begin position="309"/>
        <end position="424"/>
    </location>
</feature>
<keyword evidence="2" id="KW-0560">Oxidoreductase</keyword>
<evidence type="ECO:0000259" key="6">
    <source>
        <dbReference type="Pfam" id="PF07732"/>
    </source>
</evidence>
<dbReference type="GO" id="GO:0005507">
    <property type="term" value="F:copper ion binding"/>
    <property type="evidence" value="ECO:0007669"/>
    <property type="project" value="InterPro"/>
</dbReference>
<dbReference type="Pfam" id="PF07732">
    <property type="entry name" value="Cu-oxidase_3"/>
    <property type="match status" value="1"/>
</dbReference>
<evidence type="ECO:0000259" key="4">
    <source>
        <dbReference type="Pfam" id="PF00394"/>
    </source>
</evidence>
<organism evidence="7 8">
    <name type="scientific">Acidocella aminolytica 101 = DSM 11237</name>
    <dbReference type="NCBI Taxonomy" id="1120923"/>
    <lineage>
        <taxon>Bacteria</taxon>
        <taxon>Pseudomonadati</taxon>
        <taxon>Pseudomonadota</taxon>
        <taxon>Alphaproteobacteria</taxon>
        <taxon>Acetobacterales</taxon>
        <taxon>Acidocellaceae</taxon>
        <taxon>Acidocella</taxon>
    </lineage>
</organism>
<dbReference type="InterPro" id="IPR002355">
    <property type="entry name" value="Cu_oxidase_Cu_BS"/>
</dbReference>
<gene>
    <name evidence="7" type="ORF">Aam_031_003</name>
</gene>
<feature type="compositionally biased region" description="Low complexity" evidence="3">
    <location>
        <begin position="137"/>
        <end position="156"/>
    </location>
</feature>
<dbReference type="InterPro" id="IPR011706">
    <property type="entry name" value="Cu-oxidase_C"/>
</dbReference>
<name>A0A0D6PDV0_9PROT</name>
<dbReference type="PANTHER" id="PTHR11709">
    <property type="entry name" value="MULTI-COPPER OXIDASE"/>
    <property type="match status" value="1"/>
</dbReference>
<evidence type="ECO:0000256" key="2">
    <source>
        <dbReference type="ARBA" id="ARBA00023002"/>
    </source>
</evidence>
<evidence type="ECO:0000256" key="1">
    <source>
        <dbReference type="ARBA" id="ARBA00022723"/>
    </source>
</evidence>
<dbReference type="CDD" id="cd13887">
    <property type="entry name" value="CuRO_2_MCO_like_2"/>
    <property type="match status" value="1"/>
</dbReference>
<dbReference type="InterPro" id="IPR033138">
    <property type="entry name" value="Cu_oxidase_CS"/>
</dbReference>
<dbReference type="Proteomes" id="UP000032668">
    <property type="component" value="Unassembled WGS sequence"/>
</dbReference>